<name>A0A1H0QAJ8_STREI</name>
<evidence type="ECO:0000313" key="2">
    <source>
        <dbReference type="EMBL" id="SDP14367.1"/>
    </source>
</evidence>
<dbReference type="EMBL" id="FNJK01000006">
    <property type="protein sequence ID" value="SDP14367.1"/>
    <property type="molecule type" value="Genomic_DNA"/>
</dbReference>
<keyword evidence="1" id="KW-0472">Membrane</keyword>
<dbReference type="AlphaFoldDB" id="A0A1H0QAJ8"/>
<feature type="transmembrane region" description="Helical" evidence="1">
    <location>
        <begin position="49"/>
        <end position="70"/>
    </location>
</feature>
<evidence type="ECO:0000256" key="1">
    <source>
        <dbReference type="SAM" id="Phobius"/>
    </source>
</evidence>
<protein>
    <submittedName>
        <fullName evidence="2">Uncharacterized protein</fullName>
    </submittedName>
</protein>
<dbReference type="OrthoDB" id="2237585at2"/>
<gene>
    <name evidence="2" type="ORF">SAMN05216347_10634</name>
</gene>
<feature type="transmembrane region" description="Helical" evidence="1">
    <location>
        <begin position="91"/>
        <end position="118"/>
    </location>
</feature>
<sequence length="150" mass="17149">MLLKALQNCQQKKTLEEYRSYLMKVSYVILGLSILGIILSFVIRANDFASGLLLGSGSSGLIVAIYYWIVCHQPKRLKTAYIAAYDERNQFILRMTAVSMLVMMFLINFVLIILYAFFSVELSYITLLLIWLYSLSLGFLILRGILSKIL</sequence>
<organism evidence="2 3">
    <name type="scientific">Streptococcus equinus</name>
    <name type="common">Streptococcus bovis</name>
    <dbReference type="NCBI Taxonomy" id="1335"/>
    <lineage>
        <taxon>Bacteria</taxon>
        <taxon>Bacillati</taxon>
        <taxon>Bacillota</taxon>
        <taxon>Bacilli</taxon>
        <taxon>Lactobacillales</taxon>
        <taxon>Streptococcaceae</taxon>
        <taxon>Streptococcus</taxon>
    </lineage>
</organism>
<dbReference type="RefSeq" id="WP_074482750.1">
    <property type="nucleotide sequence ID" value="NZ_FNJK01000006.1"/>
</dbReference>
<accession>A0A1H0QAJ8</accession>
<evidence type="ECO:0000313" key="3">
    <source>
        <dbReference type="Proteomes" id="UP000183816"/>
    </source>
</evidence>
<feature type="transmembrane region" description="Helical" evidence="1">
    <location>
        <begin position="21"/>
        <end position="43"/>
    </location>
</feature>
<proteinExistence type="predicted"/>
<keyword evidence="1" id="KW-1133">Transmembrane helix</keyword>
<reference evidence="2 3" key="1">
    <citation type="submission" date="2016-10" db="EMBL/GenBank/DDBJ databases">
        <authorList>
            <person name="de Groot N.N."/>
        </authorList>
    </citation>
    <scope>NUCLEOTIDE SEQUENCE [LARGE SCALE GENOMIC DNA]</scope>
    <source>
        <strain evidence="2 3">Sb04</strain>
    </source>
</reference>
<feature type="transmembrane region" description="Helical" evidence="1">
    <location>
        <begin position="124"/>
        <end position="146"/>
    </location>
</feature>
<dbReference type="Proteomes" id="UP000183816">
    <property type="component" value="Unassembled WGS sequence"/>
</dbReference>
<keyword evidence="1" id="KW-0812">Transmembrane</keyword>